<evidence type="ECO:0000256" key="12">
    <source>
        <dbReference type="ARBA" id="ARBA00022801"/>
    </source>
</evidence>
<dbReference type="InterPro" id="IPR003661">
    <property type="entry name" value="HisK_dim/P_dom"/>
</dbReference>
<dbReference type="Proteomes" id="UP000294513">
    <property type="component" value="Unassembled WGS sequence"/>
</dbReference>
<keyword evidence="13" id="KW-0067">ATP-binding</keyword>
<evidence type="ECO:0000256" key="16">
    <source>
        <dbReference type="ARBA" id="ARBA00022989"/>
    </source>
</evidence>
<evidence type="ECO:0000313" key="27">
    <source>
        <dbReference type="Proteomes" id="UP000294513"/>
    </source>
</evidence>
<keyword evidence="20" id="KW-0464">Manganese</keyword>
<keyword evidence="16 23" id="KW-1133">Transmembrane helix</keyword>
<name>A0A4R5B9Z1_9ACTN</name>
<evidence type="ECO:0000256" key="10">
    <source>
        <dbReference type="ARBA" id="ARBA00022741"/>
    </source>
</evidence>
<keyword evidence="15" id="KW-0904">Protein phosphatase</keyword>
<evidence type="ECO:0000313" key="26">
    <source>
        <dbReference type="EMBL" id="TDD80222.1"/>
    </source>
</evidence>
<evidence type="ECO:0000256" key="5">
    <source>
        <dbReference type="ARBA" id="ARBA00012438"/>
    </source>
</evidence>
<evidence type="ECO:0000256" key="9">
    <source>
        <dbReference type="ARBA" id="ARBA00022692"/>
    </source>
</evidence>
<keyword evidence="27" id="KW-1185">Reference proteome</keyword>
<evidence type="ECO:0000256" key="13">
    <source>
        <dbReference type="ARBA" id="ARBA00022840"/>
    </source>
</evidence>
<dbReference type="Gene3D" id="1.10.287.130">
    <property type="match status" value="1"/>
</dbReference>
<dbReference type="GO" id="GO:0005886">
    <property type="term" value="C:plasma membrane"/>
    <property type="evidence" value="ECO:0007669"/>
    <property type="project" value="UniProtKB-SubCell"/>
</dbReference>
<dbReference type="PROSITE" id="PS50885">
    <property type="entry name" value="HAMP"/>
    <property type="match status" value="1"/>
</dbReference>
<dbReference type="EMBL" id="SMKU01000157">
    <property type="protein sequence ID" value="TDD80222.1"/>
    <property type="molecule type" value="Genomic_DNA"/>
</dbReference>
<evidence type="ECO:0000256" key="17">
    <source>
        <dbReference type="ARBA" id="ARBA00023012"/>
    </source>
</evidence>
<evidence type="ECO:0000256" key="21">
    <source>
        <dbReference type="ARBA" id="ARBA00040454"/>
    </source>
</evidence>
<dbReference type="GO" id="GO:0005524">
    <property type="term" value="F:ATP binding"/>
    <property type="evidence" value="ECO:0007669"/>
    <property type="project" value="UniProtKB-KW"/>
</dbReference>
<keyword evidence="10" id="KW-0547">Nucleotide-binding</keyword>
<dbReference type="GO" id="GO:0000155">
    <property type="term" value="F:phosphorelay sensor kinase activity"/>
    <property type="evidence" value="ECO:0007669"/>
    <property type="project" value="InterPro"/>
</dbReference>
<dbReference type="Pfam" id="PF02518">
    <property type="entry name" value="HATPase_c"/>
    <property type="match status" value="1"/>
</dbReference>
<dbReference type="PROSITE" id="PS50109">
    <property type="entry name" value="HIS_KIN"/>
    <property type="match status" value="1"/>
</dbReference>
<dbReference type="PANTHER" id="PTHR44936:SF9">
    <property type="entry name" value="SENSOR PROTEIN CREC"/>
    <property type="match status" value="1"/>
</dbReference>
<comment type="subcellular location">
    <subcellularLocation>
        <location evidence="4">Cell membrane</location>
        <topology evidence="4">Multi-pass membrane protein</topology>
    </subcellularLocation>
</comment>
<feature type="domain" description="HAMP" evidence="25">
    <location>
        <begin position="149"/>
        <end position="201"/>
    </location>
</feature>
<organism evidence="26 27">
    <name type="scientific">Actinomadura rubrisoli</name>
    <dbReference type="NCBI Taxonomy" id="2530368"/>
    <lineage>
        <taxon>Bacteria</taxon>
        <taxon>Bacillati</taxon>
        <taxon>Actinomycetota</taxon>
        <taxon>Actinomycetes</taxon>
        <taxon>Streptosporangiales</taxon>
        <taxon>Thermomonosporaceae</taxon>
        <taxon>Actinomadura</taxon>
    </lineage>
</organism>
<evidence type="ECO:0000256" key="8">
    <source>
        <dbReference type="ARBA" id="ARBA00022679"/>
    </source>
</evidence>
<evidence type="ECO:0000256" key="6">
    <source>
        <dbReference type="ARBA" id="ARBA00022475"/>
    </source>
</evidence>
<dbReference type="InterPro" id="IPR036097">
    <property type="entry name" value="HisK_dim/P_sf"/>
</dbReference>
<keyword evidence="17" id="KW-0902">Two-component regulatory system</keyword>
<evidence type="ECO:0000256" key="18">
    <source>
        <dbReference type="ARBA" id="ARBA00023016"/>
    </source>
</evidence>
<evidence type="ECO:0000256" key="3">
    <source>
        <dbReference type="ARBA" id="ARBA00001946"/>
    </source>
</evidence>
<keyword evidence="23" id="KW-0472">Membrane</keyword>
<proteinExistence type="predicted"/>
<dbReference type="InterPro" id="IPR003594">
    <property type="entry name" value="HATPase_dom"/>
</dbReference>
<comment type="cofactor">
    <cofactor evidence="3">
        <name>Mg(2+)</name>
        <dbReference type="ChEBI" id="CHEBI:18420"/>
    </cofactor>
</comment>
<dbReference type="SUPFAM" id="SSF47384">
    <property type="entry name" value="Homodimeric domain of signal transducing histidine kinase"/>
    <property type="match status" value="1"/>
</dbReference>
<evidence type="ECO:0000256" key="14">
    <source>
        <dbReference type="ARBA" id="ARBA00022842"/>
    </source>
</evidence>
<dbReference type="Pfam" id="PF18092">
    <property type="entry name" value="DraK_HK_N"/>
    <property type="match status" value="1"/>
</dbReference>
<dbReference type="Pfam" id="PF00512">
    <property type="entry name" value="HisKA"/>
    <property type="match status" value="1"/>
</dbReference>
<evidence type="ECO:0000256" key="20">
    <source>
        <dbReference type="ARBA" id="ARBA00023211"/>
    </source>
</evidence>
<feature type="transmembrane region" description="Helical" evidence="23">
    <location>
        <begin position="122"/>
        <end position="146"/>
    </location>
</feature>
<evidence type="ECO:0000256" key="11">
    <source>
        <dbReference type="ARBA" id="ARBA00022777"/>
    </source>
</evidence>
<keyword evidence="11 26" id="KW-0418">Kinase</keyword>
<dbReference type="EC" id="2.7.13.3" evidence="5"/>
<protein>
    <recommendedName>
        <fullName evidence="21">Signal transduction histidine-protein kinase/phosphatase MprB</fullName>
        <ecNumber evidence="5">2.7.13.3</ecNumber>
    </recommendedName>
    <alternativeName>
        <fullName evidence="22">Mycobacterial persistence regulator B</fullName>
    </alternativeName>
</protein>
<dbReference type="SMART" id="SM00388">
    <property type="entry name" value="HisKA"/>
    <property type="match status" value="1"/>
</dbReference>
<evidence type="ECO:0000256" key="15">
    <source>
        <dbReference type="ARBA" id="ARBA00022912"/>
    </source>
</evidence>
<keyword evidence="6" id="KW-1003">Cell membrane</keyword>
<keyword evidence="9 23" id="KW-0812">Transmembrane</keyword>
<comment type="caution">
    <text evidence="26">The sequence shown here is derived from an EMBL/GenBank/DDBJ whole genome shotgun (WGS) entry which is preliminary data.</text>
</comment>
<dbReference type="InterPro" id="IPR040868">
    <property type="entry name" value="DraK_HK_N"/>
</dbReference>
<evidence type="ECO:0000259" key="25">
    <source>
        <dbReference type="PROSITE" id="PS50885"/>
    </source>
</evidence>
<keyword evidence="14" id="KW-0460">Magnesium</keyword>
<keyword evidence="12" id="KW-0378">Hydrolase</keyword>
<evidence type="ECO:0000256" key="7">
    <source>
        <dbReference type="ARBA" id="ARBA00022553"/>
    </source>
</evidence>
<comment type="catalytic activity">
    <reaction evidence="1">
        <text>ATP + protein L-histidine = ADP + protein N-phospho-L-histidine.</text>
        <dbReference type="EC" id="2.7.13.3"/>
    </reaction>
</comment>
<dbReference type="PANTHER" id="PTHR44936">
    <property type="entry name" value="SENSOR PROTEIN CREC"/>
    <property type="match status" value="1"/>
</dbReference>
<dbReference type="SUPFAM" id="SSF55874">
    <property type="entry name" value="ATPase domain of HSP90 chaperone/DNA topoisomerase II/histidine kinase"/>
    <property type="match status" value="1"/>
</dbReference>
<dbReference type="SMART" id="SM00387">
    <property type="entry name" value="HATPase_c"/>
    <property type="match status" value="1"/>
</dbReference>
<dbReference type="Gene3D" id="3.30.565.10">
    <property type="entry name" value="Histidine kinase-like ATPase, C-terminal domain"/>
    <property type="match status" value="1"/>
</dbReference>
<dbReference type="RefSeq" id="WP_131897787.1">
    <property type="nucleotide sequence ID" value="NZ_SMKU01000157.1"/>
</dbReference>
<keyword evidence="8" id="KW-0808">Transferase</keyword>
<evidence type="ECO:0000256" key="22">
    <source>
        <dbReference type="ARBA" id="ARBA00041776"/>
    </source>
</evidence>
<gene>
    <name evidence="26" type="ORF">E1298_26285</name>
</gene>
<dbReference type="CDD" id="cd00075">
    <property type="entry name" value="HATPase"/>
    <property type="match status" value="1"/>
</dbReference>
<evidence type="ECO:0000256" key="1">
    <source>
        <dbReference type="ARBA" id="ARBA00000085"/>
    </source>
</evidence>
<evidence type="ECO:0000256" key="19">
    <source>
        <dbReference type="ARBA" id="ARBA00023026"/>
    </source>
</evidence>
<keyword evidence="18" id="KW-0346">Stress response</keyword>
<keyword evidence="7" id="KW-0597">Phosphoprotein</keyword>
<dbReference type="InterPro" id="IPR004358">
    <property type="entry name" value="Sig_transdc_His_kin-like_C"/>
</dbReference>
<dbReference type="InterPro" id="IPR050980">
    <property type="entry name" value="2C_sensor_his_kinase"/>
</dbReference>
<reference evidence="26 27" key="1">
    <citation type="submission" date="2019-03" db="EMBL/GenBank/DDBJ databases">
        <title>Draft genome sequences of novel Actinobacteria.</title>
        <authorList>
            <person name="Sahin N."/>
            <person name="Ay H."/>
            <person name="Saygin H."/>
        </authorList>
    </citation>
    <scope>NUCLEOTIDE SEQUENCE [LARGE SCALE GENOMIC DNA]</scope>
    <source>
        <strain evidence="26 27">H3C3</strain>
    </source>
</reference>
<evidence type="ECO:0000259" key="24">
    <source>
        <dbReference type="PROSITE" id="PS50109"/>
    </source>
</evidence>
<feature type="domain" description="Histidine kinase" evidence="24">
    <location>
        <begin position="209"/>
        <end position="411"/>
    </location>
</feature>
<comment type="cofactor">
    <cofactor evidence="2">
        <name>Mn(2+)</name>
        <dbReference type="ChEBI" id="CHEBI:29035"/>
    </cofactor>
</comment>
<evidence type="ECO:0000256" key="2">
    <source>
        <dbReference type="ARBA" id="ARBA00001936"/>
    </source>
</evidence>
<dbReference type="InterPro" id="IPR005467">
    <property type="entry name" value="His_kinase_dom"/>
</dbReference>
<sequence length="425" mass="45214">MRRRLLLSTLAVAVVAILLLGIPLAFATHKLIYEEAERSLEREASAIVGGVGYGIETRQPLAGDKIAQEYPGRHIVITLPDGRTVHAGPRPGRDEPVLTAAGSGGGVRVRVSRPTAGVQDEALRLMVLIGSLALLGVAVTVGLAMYQARKLTLPLIDLATTADRLGTGNARPRRRRYGIPEVDRVAEVLDRSAVRIADLLAASREFASDASHQLRTPLTALSMRLEEMIEAADYPDVVREEGAAAVAQTERLVAVVEQLLARARHDRTGGAVASPVDDIIAQQVEEWRPIFRRDGRDVRMTGQQGLVGMTNPEGLSQIVATLLDNSLMHGAGTVTINTKPGVGSVVVEVGDEGAGIPPELEPRIFERSVSGGKGTGLGLYLARSLAVVDGGRLELIQSRPAVFGVFLRQAAEARLAAERVVIGPA</sequence>
<dbReference type="GO" id="GO:0004721">
    <property type="term" value="F:phosphoprotein phosphatase activity"/>
    <property type="evidence" value="ECO:0007669"/>
    <property type="project" value="UniProtKB-KW"/>
</dbReference>
<accession>A0A4R5B9Z1</accession>
<evidence type="ECO:0000256" key="23">
    <source>
        <dbReference type="SAM" id="Phobius"/>
    </source>
</evidence>
<evidence type="ECO:0000256" key="4">
    <source>
        <dbReference type="ARBA" id="ARBA00004651"/>
    </source>
</evidence>
<dbReference type="AlphaFoldDB" id="A0A4R5B9Z1"/>
<dbReference type="InterPro" id="IPR003660">
    <property type="entry name" value="HAMP_dom"/>
</dbReference>
<dbReference type="OrthoDB" id="5499837at2"/>
<keyword evidence="19" id="KW-0843">Virulence</keyword>
<dbReference type="CDD" id="cd00082">
    <property type="entry name" value="HisKA"/>
    <property type="match status" value="1"/>
</dbReference>
<dbReference type="PRINTS" id="PR00344">
    <property type="entry name" value="BCTRLSENSOR"/>
</dbReference>
<dbReference type="InterPro" id="IPR036890">
    <property type="entry name" value="HATPase_C_sf"/>
</dbReference>